<evidence type="ECO:0000313" key="3">
    <source>
        <dbReference type="Proteomes" id="UP001497457"/>
    </source>
</evidence>
<sequence>MKGSAGLEFLVTILLLAVFGSVVMPAHCRSKLFNAESTKATTSNSTSIDESKVYIVFCTKEQCGTDICFCCQKPPARVCYKSDDECKAHCPPCNPRCQFQLSVDSVMASHSSNV</sequence>
<evidence type="ECO:0008006" key="4">
    <source>
        <dbReference type="Google" id="ProtNLM"/>
    </source>
</evidence>
<dbReference type="EMBL" id="OZ075115">
    <property type="protein sequence ID" value="CAL5068124.1"/>
    <property type="molecule type" value="Genomic_DNA"/>
</dbReference>
<feature type="signal peptide" evidence="1">
    <location>
        <begin position="1"/>
        <end position="28"/>
    </location>
</feature>
<accession>A0ABC9F1N4</accession>
<reference evidence="2" key="1">
    <citation type="submission" date="2024-10" db="EMBL/GenBank/DDBJ databases">
        <authorList>
            <person name="Ryan C."/>
        </authorList>
    </citation>
    <scope>NUCLEOTIDE SEQUENCE [LARGE SCALE GENOMIC DNA]</scope>
</reference>
<protein>
    <recommendedName>
        <fullName evidence="4">Bowman-Birk serine protease inhibitors family domain-containing protein</fullName>
    </recommendedName>
</protein>
<evidence type="ECO:0000256" key="1">
    <source>
        <dbReference type="SAM" id="SignalP"/>
    </source>
</evidence>
<dbReference type="Proteomes" id="UP001497457">
    <property type="component" value="Chromosome 5rd"/>
</dbReference>
<gene>
    <name evidence="2" type="ORF">URODEC1_LOCUS101376</name>
</gene>
<dbReference type="AlphaFoldDB" id="A0ABC9F1N4"/>
<proteinExistence type="predicted"/>
<feature type="chain" id="PRO_5044853211" description="Bowman-Birk serine protease inhibitors family domain-containing protein" evidence="1">
    <location>
        <begin position="29"/>
        <end position="114"/>
    </location>
</feature>
<keyword evidence="1" id="KW-0732">Signal</keyword>
<evidence type="ECO:0000313" key="2">
    <source>
        <dbReference type="EMBL" id="CAL5068124.1"/>
    </source>
</evidence>
<organism evidence="2 3">
    <name type="scientific">Urochloa decumbens</name>
    <dbReference type="NCBI Taxonomy" id="240449"/>
    <lineage>
        <taxon>Eukaryota</taxon>
        <taxon>Viridiplantae</taxon>
        <taxon>Streptophyta</taxon>
        <taxon>Embryophyta</taxon>
        <taxon>Tracheophyta</taxon>
        <taxon>Spermatophyta</taxon>
        <taxon>Magnoliopsida</taxon>
        <taxon>Liliopsida</taxon>
        <taxon>Poales</taxon>
        <taxon>Poaceae</taxon>
        <taxon>PACMAD clade</taxon>
        <taxon>Panicoideae</taxon>
        <taxon>Panicodae</taxon>
        <taxon>Paniceae</taxon>
        <taxon>Melinidinae</taxon>
        <taxon>Urochloa</taxon>
    </lineage>
</organism>
<name>A0ABC9F1N4_9POAL</name>
<keyword evidence="3" id="KW-1185">Reference proteome</keyword>